<dbReference type="AlphaFoldDB" id="A0A1K2FB32"/>
<evidence type="ECO:0000313" key="7">
    <source>
        <dbReference type="EMBL" id="SFY44993.1"/>
    </source>
</evidence>
<evidence type="ECO:0000313" key="8">
    <source>
        <dbReference type="Proteomes" id="UP000181909"/>
    </source>
</evidence>
<dbReference type="EMBL" id="FPJO01000058">
    <property type="protein sequence ID" value="SFY44993.1"/>
    <property type="molecule type" value="Genomic_DNA"/>
</dbReference>
<dbReference type="Proteomes" id="UP000181909">
    <property type="component" value="Unassembled WGS sequence"/>
</dbReference>
<dbReference type="SUPFAM" id="SSF51735">
    <property type="entry name" value="NAD(P)-binding Rossmann-fold domains"/>
    <property type="match status" value="1"/>
</dbReference>
<keyword evidence="3" id="KW-0520">NAD</keyword>
<dbReference type="GO" id="GO:0016616">
    <property type="term" value="F:oxidoreductase activity, acting on the CH-OH group of donors, NAD or NADP as acceptor"/>
    <property type="evidence" value="ECO:0007669"/>
    <property type="project" value="InterPro"/>
</dbReference>
<protein>
    <submittedName>
        <fullName evidence="7">D-3-phosphoglycerate dehydrogenase</fullName>
    </submittedName>
</protein>
<dbReference type="PANTHER" id="PTHR42789">
    <property type="entry name" value="D-ISOMER SPECIFIC 2-HYDROXYACID DEHYDROGENASE FAMILY PROTEIN (AFU_ORTHOLOGUE AFUA_6G10090)"/>
    <property type="match status" value="1"/>
</dbReference>
<dbReference type="InterPro" id="IPR050857">
    <property type="entry name" value="D-2-hydroxyacid_DH"/>
</dbReference>
<evidence type="ECO:0000256" key="3">
    <source>
        <dbReference type="ARBA" id="ARBA00023027"/>
    </source>
</evidence>
<proteinExistence type="inferred from homology"/>
<organism evidence="7 8">
    <name type="scientific">Streptomyces atratus</name>
    <dbReference type="NCBI Taxonomy" id="1893"/>
    <lineage>
        <taxon>Bacteria</taxon>
        <taxon>Bacillati</taxon>
        <taxon>Actinomycetota</taxon>
        <taxon>Actinomycetes</taxon>
        <taxon>Kitasatosporales</taxon>
        <taxon>Streptomycetaceae</taxon>
        <taxon>Streptomyces</taxon>
    </lineage>
</organism>
<dbReference type="OrthoDB" id="117809at2"/>
<dbReference type="GO" id="GO:0051287">
    <property type="term" value="F:NAD binding"/>
    <property type="evidence" value="ECO:0007669"/>
    <property type="project" value="InterPro"/>
</dbReference>
<gene>
    <name evidence="7" type="ORF">SAMN02787144_10584</name>
</gene>
<feature type="domain" description="D-isomer specific 2-hydroxyacid dehydrogenase catalytic" evidence="5">
    <location>
        <begin position="66"/>
        <end position="352"/>
    </location>
</feature>
<dbReference type="InterPro" id="IPR006139">
    <property type="entry name" value="D-isomer_2_OHA_DH_cat_dom"/>
</dbReference>
<feature type="domain" description="D-isomer specific 2-hydroxyacid dehydrogenase NAD-binding" evidence="6">
    <location>
        <begin position="145"/>
        <end position="322"/>
    </location>
</feature>
<evidence type="ECO:0000256" key="1">
    <source>
        <dbReference type="ARBA" id="ARBA00005854"/>
    </source>
</evidence>
<dbReference type="STRING" id="1893.SAMN02787144_10584"/>
<dbReference type="InterPro" id="IPR036291">
    <property type="entry name" value="NAD(P)-bd_dom_sf"/>
</dbReference>
<evidence type="ECO:0000259" key="5">
    <source>
        <dbReference type="Pfam" id="PF00389"/>
    </source>
</evidence>
<keyword evidence="2 4" id="KW-0560">Oxidoreductase</keyword>
<dbReference type="Pfam" id="PF00389">
    <property type="entry name" value="2-Hacid_dh"/>
    <property type="match status" value="1"/>
</dbReference>
<dbReference type="RefSeq" id="WP_072489668.1">
    <property type="nucleotide sequence ID" value="NZ_CP108276.1"/>
</dbReference>
<evidence type="ECO:0000256" key="4">
    <source>
        <dbReference type="RuleBase" id="RU003719"/>
    </source>
</evidence>
<dbReference type="Gene3D" id="3.40.50.720">
    <property type="entry name" value="NAD(P)-binding Rossmann-like Domain"/>
    <property type="match status" value="2"/>
</dbReference>
<dbReference type="InterPro" id="IPR006140">
    <property type="entry name" value="D-isomer_DH_NAD-bd"/>
</dbReference>
<dbReference type="PANTHER" id="PTHR42789:SF1">
    <property type="entry name" value="D-ISOMER SPECIFIC 2-HYDROXYACID DEHYDROGENASE FAMILY PROTEIN (AFU_ORTHOLOGUE AFUA_6G10090)"/>
    <property type="match status" value="1"/>
</dbReference>
<name>A0A1K2FB32_STRAR</name>
<dbReference type="PROSITE" id="PS00671">
    <property type="entry name" value="D_2_HYDROXYACID_DH_3"/>
    <property type="match status" value="1"/>
</dbReference>
<comment type="similarity">
    <text evidence="1 4">Belongs to the D-isomer specific 2-hydroxyacid dehydrogenase family.</text>
</comment>
<dbReference type="InterPro" id="IPR029753">
    <property type="entry name" value="D-isomer_DH_CS"/>
</dbReference>
<dbReference type="Pfam" id="PF02826">
    <property type="entry name" value="2-Hacid_dh_C"/>
    <property type="match status" value="1"/>
</dbReference>
<accession>A0A1K2FB32</accession>
<evidence type="ECO:0000259" key="6">
    <source>
        <dbReference type="Pfam" id="PF02826"/>
    </source>
</evidence>
<sequence>MTRPESTRPESSRPATRILLAGDHFVRNSLLADALHRALDPLGTEPQLGELTLPWPLEPFGKVAEVDEASDAEDALIAALDGVEVCVTQMGPFTERVLAAAPDLRLIVVCRGGPVNVNAAAARARGVRVCFAPGRNAAATAEFTVGLILSALRRIPDAHRSLASDGRWDASHYTYENCGLELEDTPVGLIGYGAVGSRVARVLSAFGAEVEVYDPYVRGDVHGMRAGSLETLLSRSRVLTLHARLTPESRHLIGARELALLPRGAVLVNAARGGLLDTEALCDALDSGQLRAAALDTYEQEPPSPGSRLFRTRHLLMTPHVAGASRAVAEKAARIAAAEVARYVRGEPLAHAL</sequence>
<dbReference type="SUPFAM" id="SSF52283">
    <property type="entry name" value="Formate/glycerate dehydrogenase catalytic domain-like"/>
    <property type="match status" value="1"/>
</dbReference>
<evidence type="ECO:0000256" key="2">
    <source>
        <dbReference type="ARBA" id="ARBA00023002"/>
    </source>
</evidence>
<reference evidence="7 8" key="1">
    <citation type="submission" date="2016-11" db="EMBL/GenBank/DDBJ databases">
        <authorList>
            <person name="Jaros S."/>
            <person name="Januszkiewicz K."/>
            <person name="Wedrychowicz H."/>
        </authorList>
    </citation>
    <scope>NUCLEOTIDE SEQUENCE [LARGE SCALE GENOMIC DNA]</scope>
    <source>
        <strain evidence="7 8">OK807</strain>
    </source>
</reference>